<dbReference type="KEGG" id="doa:AXF15_07830"/>
<organism evidence="1 2">
    <name type="scientific">Desulfomicrobium orale DSM 12838</name>
    <dbReference type="NCBI Taxonomy" id="888061"/>
    <lineage>
        <taxon>Bacteria</taxon>
        <taxon>Pseudomonadati</taxon>
        <taxon>Thermodesulfobacteriota</taxon>
        <taxon>Desulfovibrionia</taxon>
        <taxon>Desulfovibrionales</taxon>
        <taxon>Desulfomicrobiaceae</taxon>
        <taxon>Desulfomicrobium</taxon>
    </lineage>
</organism>
<evidence type="ECO:0000313" key="2">
    <source>
        <dbReference type="Proteomes" id="UP000063964"/>
    </source>
</evidence>
<keyword evidence="2" id="KW-1185">Reference proteome</keyword>
<evidence type="ECO:0000313" key="1">
    <source>
        <dbReference type="EMBL" id="AMD93016.1"/>
    </source>
</evidence>
<dbReference type="OrthoDB" id="9810277at2"/>
<name>A0A120KN43_9BACT</name>
<keyword evidence="1" id="KW-0418">Kinase</keyword>
<dbReference type="Proteomes" id="UP000063964">
    <property type="component" value="Chromosome"/>
</dbReference>
<keyword evidence="1" id="KW-0808">Transferase</keyword>
<dbReference type="PANTHER" id="PTHR37807">
    <property type="entry name" value="OS07G0160300 PROTEIN"/>
    <property type="match status" value="1"/>
</dbReference>
<dbReference type="Pfam" id="PF13671">
    <property type="entry name" value="AAA_33"/>
    <property type="match status" value="1"/>
</dbReference>
<reference evidence="2" key="1">
    <citation type="submission" date="2016-02" db="EMBL/GenBank/DDBJ databases">
        <authorList>
            <person name="Holder M.E."/>
            <person name="Ajami N.J."/>
            <person name="Petrosino J.F."/>
        </authorList>
    </citation>
    <scope>NUCLEOTIDE SEQUENCE [LARGE SCALE GENOMIC DNA]</scope>
    <source>
        <strain evidence="2">DSM 12838</strain>
    </source>
</reference>
<dbReference type="InterPro" id="IPR027417">
    <property type="entry name" value="P-loop_NTPase"/>
</dbReference>
<dbReference type="PANTHER" id="PTHR37807:SF3">
    <property type="entry name" value="OS07G0160300 PROTEIN"/>
    <property type="match status" value="1"/>
</dbReference>
<proteinExistence type="predicted"/>
<dbReference type="GO" id="GO:0016301">
    <property type="term" value="F:kinase activity"/>
    <property type="evidence" value="ECO:0007669"/>
    <property type="project" value="UniProtKB-KW"/>
</dbReference>
<dbReference type="RefSeq" id="WP_066605633.1">
    <property type="nucleotide sequence ID" value="NZ_CP014230.1"/>
</dbReference>
<dbReference type="EMBL" id="CP014230">
    <property type="protein sequence ID" value="AMD93016.1"/>
    <property type="molecule type" value="Genomic_DNA"/>
</dbReference>
<dbReference type="SUPFAM" id="SSF52540">
    <property type="entry name" value="P-loop containing nucleoside triphosphate hydrolases"/>
    <property type="match status" value="1"/>
</dbReference>
<dbReference type="Gene3D" id="3.40.50.300">
    <property type="entry name" value="P-loop containing nucleotide triphosphate hydrolases"/>
    <property type="match status" value="1"/>
</dbReference>
<gene>
    <name evidence="1" type="ORF">AXF15_07830</name>
</gene>
<protein>
    <submittedName>
        <fullName evidence="1">Kinase</fullName>
    </submittedName>
</protein>
<dbReference type="STRING" id="888061.AXF15_07830"/>
<sequence>MKPILYIFSGLPGTGKTTLSRLLARHIRAAHIRIDTIEQALKDLCATDIQGEGYRLAYRVASDILSAGVSVAADSCNPVELTRREWEQTALNAGARYVNIEVVCSDEEEHRTRVEARLKAFPESGQPAWADVKNREYHHWTVERIVLDTSGKTEHECLHELLAGLPEHPA</sequence>
<dbReference type="AlphaFoldDB" id="A0A120KN43"/>
<accession>A0A120KN43</accession>